<proteinExistence type="predicted"/>
<protein>
    <submittedName>
        <fullName evidence="1">Uncharacterized protein</fullName>
    </submittedName>
</protein>
<keyword evidence="2" id="KW-1185">Reference proteome</keyword>
<comment type="caution">
    <text evidence="1">The sequence shown here is derived from an EMBL/GenBank/DDBJ whole genome shotgun (WGS) entry which is preliminary data.</text>
</comment>
<name>A0ACC2KU71_PERAE</name>
<evidence type="ECO:0000313" key="2">
    <source>
        <dbReference type="Proteomes" id="UP001234297"/>
    </source>
</evidence>
<gene>
    <name evidence="1" type="ORF">MRB53_033075</name>
</gene>
<sequence length="781" mass="89605">MHRYINWTSHGEDIYGGEYISDESEKGDDMHEMLQDAFGMPNLDGEEHNESPEESFLDELNMEAQKFYKLLKDAKNELYVGCTKFSKLSFLVRLFHLKCLNGWSNKSFDMLLELLKEALLVGEMLPKNHYESKKILRDRGLHYIKMDACPNDCMLYWKEYENTNECAICGESMWKSMTCHFTKQAVTSSTKDKKTGAKILRYFPLKPTLQRYLHTLKSYVRNRSCSEGSIAEGYLSEECSTFCSRYLHEVETKFNRLVRNYDGDDVESHEKFSIFVGTSHALGKATLRTLSTDEWEQAHLYVLKNCDDVAPFVRGIKQDDYGFTCVNFTQTLNTNEPFILANQAQQVFYIQDSIEPNWHVAIKIQPRNLYDMESEMDPCQQIELHLHIESTDMVDTNDGVITWKRPDIEGVVLDANIVLPHQTQEHEVDDTFIDNGDGDDSTDDGDGDDTSIDDGERDDTSTNDEVGGIGSISNSNIGKKRTQGSNRGIKLFNRRPDDKLIVQFNAKGQPIGENARPFATLCGIIVRTPGNAPLQVKKWAGSRASKTENVEAYLGIRGDEEQLLYRPPDVSSEDWALLVQYWGNPNFQVVASKNKANRSRQTIKHTGGTKSFARHRDEETRSRTDGSIPSRADLFIRTHTRKDGTPVDEKSAEIISKFKEPSATQERGSSSSIGDKIYTQVMGTERHGRNELSSILEQMDEWKKNQEEEKCKMEDLLKNQEEQKCKMEDLLKNQEEEKRKIEELLKNQEEEKHETTVICPATGSFRKGSRWMIRQKMFQSF</sequence>
<accession>A0ACC2KU71</accession>
<evidence type="ECO:0000313" key="1">
    <source>
        <dbReference type="EMBL" id="KAJ8624545.1"/>
    </source>
</evidence>
<dbReference type="Proteomes" id="UP001234297">
    <property type="component" value="Chromosome 11"/>
</dbReference>
<organism evidence="1 2">
    <name type="scientific">Persea americana</name>
    <name type="common">Avocado</name>
    <dbReference type="NCBI Taxonomy" id="3435"/>
    <lineage>
        <taxon>Eukaryota</taxon>
        <taxon>Viridiplantae</taxon>
        <taxon>Streptophyta</taxon>
        <taxon>Embryophyta</taxon>
        <taxon>Tracheophyta</taxon>
        <taxon>Spermatophyta</taxon>
        <taxon>Magnoliopsida</taxon>
        <taxon>Magnoliidae</taxon>
        <taxon>Laurales</taxon>
        <taxon>Lauraceae</taxon>
        <taxon>Persea</taxon>
    </lineage>
</organism>
<dbReference type="EMBL" id="CM056819">
    <property type="protein sequence ID" value="KAJ8624545.1"/>
    <property type="molecule type" value="Genomic_DNA"/>
</dbReference>
<reference evidence="1 2" key="1">
    <citation type="journal article" date="2022" name="Hortic Res">
        <title>A haplotype resolved chromosomal level avocado genome allows analysis of novel avocado genes.</title>
        <authorList>
            <person name="Nath O."/>
            <person name="Fletcher S.J."/>
            <person name="Hayward A."/>
            <person name="Shaw L.M."/>
            <person name="Masouleh A.K."/>
            <person name="Furtado A."/>
            <person name="Henry R.J."/>
            <person name="Mitter N."/>
        </authorList>
    </citation>
    <scope>NUCLEOTIDE SEQUENCE [LARGE SCALE GENOMIC DNA]</scope>
    <source>
        <strain evidence="2">cv. Hass</strain>
    </source>
</reference>